<organism evidence="3 4">
    <name type="scientific">Jimgerdemannia flammicorona</name>
    <dbReference type="NCBI Taxonomy" id="994334"/>
    <lineage>
        <taxon>Eukaryota</taxon>
        <taxon>Fungi</taxon>
        <taxon>Fungi incertae sedis</taxon>
        <taxon>Mucoromycota</taxon>
        <taxon>Mucoromycotina</taxon>
        <taxon>Endogonomycetes</taxon>
        <taxon>Endogonales</taxon>
        <taxon>Endogonaceae</taxon>
        <taxon>Jimgerdemannia</taxon>
    </lineage>
</organism>
<gene>
    <name evidence="3" type="ORF">BC936DRAFT_148076</name>
</gene>
<evidence type="ECO:0000256" key="2">
    <source>
        <dbReference type="SAM" id="MobiDB-lite"/>
    </source>
</evidence>
<sequence>DLEKELVLSPTHTIPQFNPNSESAGRLIAVLLSSIQHKFQNIGLATEVDLPTFPVSTILSQNRDAEHTGNRGTNTGLDLVAAALKGVNDCTENLLSAYGQVTKEKEALAEQVQTLQREAAGIGENHVTRDVNDMVLEHDNDGHERDEAPSHLMPSNVMDILLNRLDTLESRLLNSQHLHVKPRAYVRALDDDSASMQRDDATSHHIESNNIEDQDFTFAAVAHQRALNNLSDHIEGVGNCFAQVAERGRNLTVEQAKSLRRLRAEKDQLNADLQNAKRVADEWCSNVRGLETQLQEQKDVMSAQIAKVTEERIRFLKEYDSLKQTATEKDDLISELRATIQDYSRIISEKEEDACEKARESSQLRMSFDMTVEDLNWRIEQQAAKHDSDAQNIKIAHEDHIAAKELTIQVLRDRIAEISDERNSLENRVREKDDTVVWMQEQLEDAKEWAKSEREVHERELCGIQNEVRMLMENNAKVVKERDVARTEVEKVREAHQKEAKDWKEISDSLQNKLNDAKKDADMIRGRHEEVVDTYEEQLYRVAADSRQTIDGLQGELETERGKLERLNLELRDSRDQIERGVMEAEEIRHQVETSAQAIRQREEEIVALEARRDELSDQLNNTRAEHAEKIAQNEHAYSELSEQLAWAQLEKVEVGARRVELEEELTAVKHGNLISTLQHERMVEDMLRKMETLETELDARDSLIAEKNAAIEKAEHGLMAAWDAMEKEMNDKDKRIKNLEDQQGLLRDTLDSLSTQLASMTDQRAVVEDRLQRTKSLVDSHAETIQMLMASEAKASAELEYFKRDKDDERALWEENAKREMRDVVERYEKLGEESKDTQRCLRESLKGVSREKQDLLEQYRELKQSMESIVQDKEKALQDVRSLEEVHSRMTAELNAEISRETERLRMANCEGSNLRDKISELERDKVETTNEIARLQMDMVEIEERHKQELSECDADNAEMRTEIGVLREHAEKLNKTVCDLQHRFSLVQSGEAIHKKAMEEKTAEVNRLESVLQELQDHISRLQADKELVDQQVCQLDGVNQGLNERHVVLTLDHDAVQTELQRTKESAEVLAREVSKMQAEMTDIEEKLREEIMHERKEVEKLLAQRDSLTDELSKVKATMKSYRDGILSQNTFPVSLQETSLPQAPSSSITPAISAITVPQDNLPQSSERATSPAKRKLERNDTTPSITTAKRAKPAGMNILKE</sequence>
<feature type="coiled-coil region" evidence="1">
    <location>
        <begin position="98"/>
        <end position="125"/>
    </location>
</feature>
<feature type="compositionally biased region" description="Polar residues" evidence="2">
    <location>
        <begin position="1165"/>
        <end position="1176"/>
    </location>
</feature>
<feature type="coiled-coil region" evidence="1">
    <location>
        <begin position="401"/>
        <end position="460"/>
    </location>
</feature>
<feature type="coiled-coil region" evidence="1">
    <location>
        <begin position="815"/>
        <end position="955"/>
    </location>
</feature>
<keyword evidence="4" id="KW-1185">Reference proteome</keyword>
<feature type="coiled-coil region" evidence="1">
    <location>
        <begin position="493"/>
        <end position="633"/>
    </location>
</feature>
<dbReference type="Proteomes" id="UP000268093">
    <property type="component" value="Unassembled WGS sequence"/>
</dbReference>
<evidence type="ECO:0000313" key="3">
    <source>
        <dbReference type="EMBL" id="RUP45512.1"/>
    </source>
</evidence>
<reference evidence="3 4" key="1">
    <citation type="journal article" date="2018" name="New Phytol.">
        <title>Phylogenomics of Endogonaceae and evolution of mycorrhizas within Mucoromycota.</title>
        <authorList>
            <person name="Chang Y."/>
            <person name="Desiro A."/>
            <person name="Na H."/>
            <person name="Sandor L."/>
            <person name="Lipzen A."/>
            <person name="Clum A."/>
            <person name="Barry K."/>
            <person name="Grigoriev I.V."/>
            <person name="Martin F.M."/>
            <person name="Stajich J.E."/>
            <person name="Smith M.E."/>
            <person name="Bonito G."/>
            <person name="Spatafora J.W."/>
        </authorList>
    </citation>
    <scope>NUCLEOTIDE SEQUENCE [LARGE SCALE GENOMIC DNA]</scope>
    <source>
        <strain evidence="3 4">GMNB39</strain>
    </source>
</reference>
<feature type="region of interest" description="Disordered" evidence="2">
    <location>
        <begin position="1162"/>
        <end position="1209"/>
    </location>
</feature>
<protein>
    <submittedName>
        <fullName evidence="3">Uncharacterized protein</fullName>
    </submittedName>
</protein>
<feature type="non-terminal residue" evidence="3">
    <location>
        <position position="1"/>
    </location>
</feature>
<proteinExistence type="predicted"/>
<keyword evidence="1" id="KW-0175">Coiled coil</keyword>
<comment type="caution">
    <text evidence="3">The sequence shown here is derived from an EMBL/GenBank/DDBJ whole genome shotgun (WGS) entry which is preliminary data.</text>
</comment>
<evidence type="ECO:0000313" key="4">
    <source>
        <dbReference type="Proteomes" id="UP000268093"/>
    </source>
</evidence>
<dbReference type="AlphaFoldDB" id="A0A433D3T9"/>
<feature type="coiled-coil region" evidence="1">
    <location>
        <begin position="723"/>
        <end position="771"/>
    </location>
</feature>
<dbReference type="EMBL" id="RBNI01007174">
    <property type="protein sequence ID" value="RUP45512.1"/>
    <property type="molecule type" value="Genomic_DNA"/>
</dbReference>
<dbReference type="OrthoDB" id="2441647at2759"/>
<feature type="coiled-coil region" evidence="1">
    <location>
        <begin position="259"/>
        <end position="353"/>
    </location>
</feature>
<accession>A0A433D3T9</accession>
<evidence type="ECO:0000256" key="1">
    <source>
        <dbReference type="SAM" id="Coils"/>
    </source>
</evidence>
<dbReference type="Gene3D" id="1.10.287.1490">
    <property type="match status" value="1"/>
</dbReference>
<name>A0A433D3T9_9FUNG</name>
<feature type="coiled-coil region" evidence="1">
    <location>
        <begin position="1002"/>
        <end position="1124"/>
    </location>
</feature>